<feature type="region of interest" description="Disordered" evidence="1">
    <location>
        <begin position="1"/>
        <end position="36"/>
    </location>
</feature>
<evidence type="ECO:0000313" key="3">
    <source>
        <dbReference type="Proteomes" id="UP001153069"/>
    </source>
</evidence>
<organism evidence="2 3">
    <name type="scientific">Seminavis robusta</name>
    <dbReference type="NCBI Taxonomy" id="568900"/>
    <lineage>
        <taxon>Eukaryota</taxon>
        <taxon>Sar</taxon>
        <taxon>Stramenopiles</taxon>
        <taxon>Ochrophyta</taxon>
        <taxon>Bacillariophyta</taxon>
        <taxon>Bacillariophyceae</taxon>
        <taxon>Bacillariophycidae</taxon>
        <taxon>Naviculales</taxon>
        <taxon>Naviculaceae</taxon>
        <taxon>Seminavis</taxon>
    </lineage>
</organism>
<keyword evidence="3" id="KW-1185">Reference proteome</keyword>
<name>A0A9N8DYJ4_9STRA</name>
<accession>A0A9N8DYJ4</accession>
<feature type="region of interest" description="Disordered" evidence="1">
    <location>
        <begin position="48"/>
        <end position="89"/>
    </location>
</feature>
<evidence type="ECO:0000313" key="2">
    <source>
        <dbReference type="EMBL" id="CAB9509000.1"/>
    </source>
</evidence>
<feature type="compositionally biased region" description="Low complexity" evidence="1">
    <location>
        <begin position="76"/>
        <end position="89"/>
    </location>
</feature>
<evidence type="ECO:0000256" key="1">
    <source>
        <dbReference type="SAM" id="MobiDB-lite"/>
    </source>
</evidence>
<dbReference type="AlphaFoldDB" id="A0A9N8DYJ4"/>
<reference evidence="2" key="1">
    <citation type="submission" date="2020-06" db="EMBL/GenBank/DDBJ databases">
        <authorList>
            <consortium name="Plant Systems Biology data submission"/>
        </authorList>
    </citation>
    <scope>NUCLEOTIDE SEQUENCE</scope>
    <source>
        <strain evidence="2">D6</strain>
    </source>
</reference>
<comment type="caution">
    <text evidence="2">The sequence shown here is derived from an EMBL/GenBank/DDBJ whole genome shotgun (WGS) entry which is preliminary data.</text>
</comment>
<dbReference type="EMBL" id="CAICTM010000369">
    <property type="protein sequence ID" value="CAB9509000.1"/>
    <property type="molecule type" value="Genomic_DNA"/>
</dbReference>
<gene>
    <name evidence="2" type="ORF">SEMRO_370_G128450.1</name>
</gene>
<sequence length="371" mass="41547">MSSTSDTPKLGIKERGGSQLHPSEGSGLGDTFETSKIKGPGLESVYLSALPVKTPVKTPPKTKRGSPKDSPKSLSSEETQTSTATDATTACSLGSVAELPTFAHDDEYNQDGLPGNIKTTYYVKEADLVKDLEKFGLLDDYKYIALTEVHCGRAYRLEMPTDFHEQTCRGLGAQISTKCGSGLLWMTNSQIHFSDGSTRFPDLAIFGETRVDVDKTTGLKDPKREECKELGCNSYVNPHVLIEFSWTHEMKVEVPKFVKQMEEHPQELGRINVGFLIKTIPTNSSKDYPKFGDLSNPICGFDVYEFRGERCEIVNGEPTSKYRVGVNEETYFEIRDEDLGRNGEKSYRFPLGYIRERLESLEVKFEEKQKK</sequence>
<protein>
    <submittedName>
        <fullName evidence="2">Uncharacterized protein</fullName>
    </submittedName>
</protein>
<dbReference type="Proteomes" id="UP001153069">
    <property type="component" value="Unassembled WGS sequence"/>
</dbReference>
<proteinExistence type="predicted"/>